<keyword evidence="5" id="KW-1185">Reference proteome</keyword>
<dbReference type="InterPro" id="IPR041522">
    <property type="entry name" value="CdaR_GGDEF"/>
</dbReference>
<organism evidence="4 5">
    <name type="scientific">Streptomyces rectiviolaceus</name>
    <dbReference type="NCBI Taxonomy" id="332591"/>
    <lineage>
        <taxon>Bacteria</taxon>
        <taxon>Bacillati</taxon>
        <taxon>Actinomycetota</taxon>
        <taxon>Actinomycetes</taxon>
        <taxon>Kitasatosporales</taxon>
        <taxon>Streptomycetaceae</taxon>
        <taxon>Streptomyces</taxon>
    </lineage>
</organism>
<dbReference type="InterPro" id="IPR025736">
    <property type="entry name" value="PucR_C-HTH_dom"/>
</dbReference>
<comment type="caution">
    <text evidence="4">The sequence shown here is derived from an EMBL/GenBank/DDBJ whole genome shotgun (WGS) entry which is preliminary data.</text>
</comment>
<dbReference type="Pfam" id="PF13556">
    <property type="entry name" value="HTH_30"/>
    <property type="match status" value="1"/>
</dbReference>
<comment type="similarity">
    <text evidence="1">Belongs to the CdaR family.</text>
</comment>
<dbReference type="Gene3D" id="1.10.10.2840">
    <property type="entry name" value="PucR C-terminal helix-turn-helix domain"/>
    <property type="match status" value="1"/>
</dbReference>
<dbReference type="InterPro" id="IPR051448">
    <property type="entry name" value="CdaR-like_regulators"/>
</dbReference>
<feature type="domain" description="CdaR GGDEF-like" evidence="3">
    <location>
        <begin position="115"/>
        <end position="232"/>
    </location>
</feature>
<name>A0ABP6NAS5_9ACTN</name>
<dbReference type="Proteomes" id="UP001501637">
    <property type="component" value="Unassembled WGS sequence"/>
</dbReference>
<dbReference type="PANTHER" id="PTHR33744:SF1">
    <property type="entry name" value="DNA-BINDING TRANSCRIPTIONAL ACTIVATOR ADER"/>
    <property type="match status" value="1"/>
</dbReference>
<evidence type="ECO:0000259" key="3">
    <source>
        <dbReference type="Pfam" id="PF17853"/>
    </source>
</evidence>
<dbReference type="RefSeq" id="WP_344528555.1">
    <property type="nucleotide sequence ID" value="NZ_BAAAUG010000171.1"/>
</dbReference>
<feature type="domain" description="PucR C-terminal helix-turn-helix" evidence="2">
    <location>
        <begin position="282"/>
        <end position="338"/>
    </location>
</feature>
<sequence>MTTQEIPEQLLDGYSDILTQAAATGRRLTREELMSRRALGAQAANAGYPWRVLIREHLAATRVHRPAAGDPDHVLATAEQAIDAFAEGYEHAQRLVVRQEEAARRELIDDLLYGRGDLGRLAARAERFGLRLSHAHAVAVAEGQSAYDETDPVSRDVESDLVGRFGDRHILLTTKDGRLVCIAPAHQEEVLAHFAKRAYAATDGGRIAIGRPQPGAAGIAHSYEEAVSTLELATRMGFDQPVLRAADLLVFPVLARDRQALVELVLTTLGPLEEARGGAVPLLDTLFAYFDTGCVAAQAARQLSLSVRALTYRLERIRTLTGSDPADPLDRYTLQTAVIGARLLGWPTTSL</sequence>
<dbReference type="EMBL" id="BAAAUG010000171">
    <property type="protein sequence ID" value="GAA3142110.1"/>
    <property type="molecule type" value="Genomic_DNA"/>
</dbReference>
<accession>A0ABP6NAS5</accession>
<evidence type="ECO:0000313" key="4">
    <source>
        <dbReference type="EMBL" id="GAA3142110.1"/>
    </source>
</evidence>
<evidence type="ECO:0000256" key="1">
    <source>
        <dbReference type="ARBA" id="ARBA00006754"/>
    </source>
</evidence>
<evidence type="ECO:0000313" key="5">
    <source>
        <dbReference type="Proteomes" id="UP001501637"/>
    </source>
</evidence>
<dbReference type="InterPro" id="IPR042070">
    <property type="entry name" value="PucR_C-HTH_sf"/>
</dbReference>
<evidence type="ECO:0000259" key="2">
    <source>
        <dbReference type="Pfam" id="PF13556"/>
    </source>
</evidence>
<dbReference type="Pfam" id="PF17853">
    <property type="entry name" value="GGDEF_2"/>
    <property type="match status" value="1"/>
</dbReference>
<gene>
    <name evidence="4" type="ORF">GCM10010449_72330</name>
</gene>
<protein>
    <submittedName>
        <fullName evidence="4">Helix-turn-helix domain-containing protein</fullName>
    </submittedName>
</protein>
<reference evidence="5" key="1">
    <citation type="journal article" date="2019" name="Int. J. Syst. Evol. Microbiol.">
        <title>The Global Catalogue of Microorganisms (GCM) 10K type strain sequencing project: providing services to taxonomists for standard genome sequencing and annotation.</title>
        <authorList>
            <consortium name="The Broad Institute Genomics Platform"/>
            <consortium name="The Broad Institute Genome Sequencing Center for Infectious Disease"/>
            <person name="Wu L."/>
            <person name="Ma J."/>
        </authorList>
    </citation>
    <scope>NUCLEOTIDE SEQUENCE [LARGE SCALE GENOMIC DNA]</scope>
    <source>
        <strain evidence="5">JCM 9092</strain>
    </source>
</reference>
<dbReference type="PANTHER" id="PTHR33744">
    <property type="entry name" value="CARBOHYDRATE DIACID REGULATOR"/>
    <property type="match status" value="1"/>
</dbReference>
<proteinExistence type="inferred from homology"/>